<dbReference type="PRINTS" id="PR00081">
    <property type="entry name" value="GDHRDH"/>
</dbReference>
<evidence type="ECO:0000256" key="1">
    <source>
        <dbReference type="ARBA" id="ARBA00006484"/>
    </source>
</evidence>
<dbReference type="CDD" id="cd05233">
    <property type="entry name" value="SDR_c"/>
    <property type="match status" value="1"/>
</dbReference>
<dbReference type="Proteomes" id="UP001175001">
    <property type="component" value="Unassembled WGS sequence"/>
</dbReference>
<dbReference type="EMBL" id="JAUJDW010000049">
    <property type="protein sequence ID" value="KAK0647442.1"/>
    <property type="molecule type" value="Genomic_DNA"/>
</dbReference>
<comment type="caution">
    <text evidence="3">The sequence shown here is derived from an EMBL/GenBank/DDBJ whole genome shotgun (WGS) entry which is preliminary data.</text>
</comment>
<accession>A0AA39Y9M7</accession>
<sequence length="287" mass="30262">MSASNTSVHDVLYQDLAGKNALVTGASRGIGRAIAFELALRGASVLGTCSAPTSLHHLDELARSVQSVYESSPYTAPKIIGLPADILLADTPTRLVDAVESEFGGKLHIMVNNAAYDEIRPVGQLDADYVGKILTGNIQTLVLSVELLFQRGFFQPNSRIVNVSSEMTRGFLPNSFCLRSGFVVFAATKSAIESLTRSWADVFGKHPSMPGTTVNALVVGPTDTDALRGEIGSNNEVIDHMISRTPIGPRLGTPEDIANITGLLVSEKAGWITGSAVAANGGSAKIL</sequence>
<evidence type="ECO:0000313" key="3">
    <source>
        <dbReference type="EMBL" id="KAK0647442.1"/>
    </source>
</evidence>
<gene>
    <name evidence="3" type="primary">asqE</name>
    <name evidence="3" type="ORF">DIS24_g7713</name>
</gene>
<evidence type="ECO:0000256" key="2">
    <source>
        <dbReference type="ARBA" id="ARBA00023002"/>
    </source>
</evidence>
<dbReference type="InterPro" id="IPR036291">
    <property type="entry name" value="NAD(P)-bd_dom_sf"/>
</dbReference>
<dbReference type="AlphaFoldDB" id="A0AA39Y9M7"/>
<proteinExistence type="inferred from homology"/>
<name>A0AA39Y9M7_9PEZI</name>
<reference evidence="3" key="1">
    <citation type="submission" date="2023-06" db="EMBL/GenBank/DDBJ databases">
        <title>Multi-omics analyses reveal the molecular pathogenesis toolkit of Lasiodiplodia hormozganensis, a cross-kingdom pathogen.</title>
        <authorList>
            <person name="Felix C."/>
            <person name="Meneses R."/>
            <person name="Goncalves M.F.M."/>
            <person name="Tilleman L."/>
            <person name="Duarte A.S."/>
            <person name="Jorrin-Novo J.V."/>
            <person name="Van De Peer Y."/>
            <person name="Deforce D."/>
            <person name="Van Nieuwerburgh F."/>
            <person name="Esteves A.C."/>
            <person name="Alves A."/>
        </authorList>
    </citation>
    <scope>NUCLEOTIDE SEQUENCE</scope>
    <source>
        <strain evidence="3">CBS 339.90</strain>
    </source>
</reference>
<dbReference type="PRINTS" id="PR00080">
    <property type="entry name" value="SDRFAMILY"/>
</dbReference>
<dbReference type="GO" id="GO:0016614">
    <property type="term" value="F:oxidoreductase activity, acting on CH-OH group of donors"/>
    <property type="evidence" value="ECO:0007669"/>
    <property type="project" value="UniProtKB-ARBA"/>
</dbReference>
<dbReference type="PANTHER" id="PTHR48107:SF7">
    <property type="entry name" value="RE15974P"/>
    <property type="match status" value="1"/>
</dbReference>
<comment type="similarity">
    <text evidence="1">Belongs to the short-chain dehydrogenases/reductases (SDR) family.</text>
</comment>
<dbReference type="InterPro" id="IPR002347">
    <property type="entry name" value="SDR_fam"/>
</dbReference>
<organism evidence="3 4">
    <name type="scientific">Lasiodiplodia hormozganensis</name>
    <dbReference type="NCBI Taxonomy" id="869390"/>
    <lineage>
        <taxon>Eukaryota</taxon>
        <taxon>Fungi</taxon>
        <taxon>Dikarya</taxon>
        <taxon>Ascomycota</taxon>
        <taxon>Pezizomycotina</taxon>
        <taxon>Dothideomycetes</taxon>
        <taxon>Dothideomycetes incertae sedis</taxon>
        <taxon>Botryosphaeriales</taxon>
        <taxon>Botryosphaeriaceae</taxon>
        <taxon>Lasiodiplodia</taxon>
    </lineage>
</organism>
<keyword evidence="4" id="KW-1185">Reference proteome</keyword>
<keyword evidence="2" id="KW-0560">Oxidoreductase</keyword>
<evidence type="ECO:0000313" key="4">
    <source>
        <dbReference type="Proteomes" id="UP001175001"/>
    </source>
</evidence>
<dbReference type="Pfam" id="PF13561">
    <property type="entry name" value="adh_short_C2"/>
    <property type="match status" value="1"/>
</dbReference>
<dbReference type="Gene3D" id="3.40.50.720">
    <property type="entry name" value="NAD(P)-binding Rossmann-like Domain"/>
    <property type="match status" value="1"/>
</dbReference>
<protein>
    <submittedName>
        <fullName evidence="3">Short chain dehydrogenase asqE</fullName>
    </submittedName>
</protein>
<dbReference type="PANTHER" id="PTHR48107">
    <property type="entry name" value="NADPH-DEPENDENT ALDEHYDE REDUCTASE-LIKE PROTEIN, CHLOROPLASTIC-RELATED"/>
    <property type="match status" value="1"/>
</dbReference>
<dbReference type="SUPFAM" id="SSF51735">
    <property type="entry name" value="NAD(P)-binding Rossmann-fold domains"/>
    <property type="match status" value="1"/>
</dbReference>